<evidence type="ECO:0000256" key="1">
    <source>
        <dbReference type="ARBA" id="ARBA00009481"/>
    </source>
</evidence>
<evidence type="ECO:0000259" key="8">
    <source>
        <dbReference type="Pfam" id="PF12038"/>
    </source>
</evidence>
<comment type="caution">
    <text evidence="9">The sequence shown here is derived from an EMBL/GenBank/DDBJ whole genome shotgun (WGS) entry which is preliminary data.</text>
</comment>
<reference evidence="9 10" key="1">
    <citation type="submission" date="2020-07" db="EMBL/GenBank/DDBJ databases">
        <title>Genomic Encyclopedia of Type Strains, Phase IV (KMG-IV): sequencing the most valuable type-strain genomes for metagenomic binning, comparative biology and taxonomic classification.</title>
        <authorList>
            <person name="Goeker M."/>
        </authorList>
    </citation>
    <scope>NUCLEOTIDE SEQUENCE [LARGE SCALE GENOMIC DNA]</scope>
    <source>
        <strain evidence="9 10">DSM 17721</strain>
    </source>
</reference>
<dbReference type="PANTHER" id="PTHR13615">
    <property type="entry name" value="GLYCOSYLTRANSFERASE-LIKE 1"/>
    <property type="match status" value="1"/>
</dbReference>
<dbReference type="GO" id="GO:0016438">
    <property type="term" value="F:tRNA-queuosine(34) beta-mannosyltransferase activity"/>
    <property type="evidence" value="ECO:0007669"/>
    <property type="project" value="UniProtKB-EC"/>
</dbReference>
<dbReference type="Pfam" id="PF12038">
    <property type="entry name" value="QTMAN_N"/>
    <property type="match status" value="1"/>
</dbReference>
<dbReference type="PANTHER" id="PTHR13615:SF3">
    <property type="entry name" value="GLYCOSYLTRANSFERASE-LIKE DOMAIN-CONTAINING PROTEIN 1"/>
    <property type="match status" value="1"/>
</dbReference>
<evidence type="ECO:0000256" key="6">
    <source>
        <dbReference type="ARBA" id="ARBA00048439"/>
    </source>
</evidence>
<evidence type="ECO:0000256" key="2">
    <source>
        <dbReference type="ARBA" id="ARBA00022676"/>
    </source>
</evidence>
<feature type="domain" description="tRNA-queuosine alpha-mannosyltransferase N-terminal" evidence="8">
    <location>
        <begin position="2"/>
        <end position="166"/>
    </location>
</feature>
<dbReference type="EMBL" id="JACDUS010000005">
    <property type="protein sequence ID" value="MBA2881717.1"/>
    <property type="molecule type" value="Genomic_DNA"/>
</dbReference>
<evidence type="ECO:0000313" key="10">
    <source>
        <dbReference type="Proteomes" id="UP000525298"/>
    </source>
</evidence>
<dbReference type="SUPFAM" id="SSF53756">
    <property type="entry name" value="UDP-Glycosyltransferase/glycogen phosphorylase"/>
    <property type="match status" value="1"/>
</dbReference>
<keyword evidence="10" id="KW-1185">Reference proteome</keyword>
<comment type="catalytic activity">
    <reaction evidence="6">
        <text>queuosine(34) in tRNA(Asp) + GDP-alpha-D-mannose = O-4''-alpha-D-mannosylqueuosine(34) in tRNA(Asp) + GDP + H(+)</text>
        <dbReference type="Rhea" id="RHEA:12885"/>
        <dbReference type="Rhea" id="RHEA-COMP:18572"/>
        <dbReference type="Rhea" id="RHEA-COMP:18581"/>
        <dbReference type="ChEBI" id="CHEBI:15378"/>
        <dbReference type="ChEBI" id="CHEBI:57527"/>
        <dbReference type="ChEBI" id="CHEBI:58189"/>
        <dbReference type="ChEBI" id="CHEBI:194431"/>
        <dbReference type="ChEBI" id="CHEBI:194442"/>
        <dbReference type="EC" id="2.4.1.110"/>
    </reaction>
    <physiologicalReaction direction="left-to-right" evidence="6">
        <dbReference type="Rhea" id="RHEA:12886"/>
    </physiologicalReaction>
</comment>
<evidence type="ECO:0000259" key="7">
    <source>
        <dbReference type="Pfam" id="PF00534"/>
    </source>
</evidence>
<evidence type="ECO:0000256" key="4">
    <source>
        <dbReference type="ARBA" id="ARBA00044517"/>
    </source>
</evidence>
<keyword evidence="3 9" id="KW-0808">Transferase</keyword>
<comment type="similarity">
    <text evidence="1">Belongs to the glycosyltransferase group 1 family. Glycosyltransferase 4 subfamily.</text>
</comment>
<evidence type="ECO:0000256" key="3">
    <source>
        <dbReference type="ARBA" id="ARBA00022679"/>
    </source>
</evidence>
<proteinExistence type="inferred from homology"/>
<dbReference type="EC" id="2.4.1.110" evidence="4"/>
<dbReference type="InterPro" id="IPR051862">
    <property type="entry name" value="GT-like_domain_containing_1"/>
</dbReference>
<name>A0A7W0HKX8_9BACT</name>
<evidence type="ECO:0000313" key="9">
    <source>
        <dbReference type="EMBL" id="MBA2881717.1"/>
    </source>
</evidence>
<feature type="domain" description="Glycosyl transferase family 1" evidence="7">
    <location>
        <begin position="181"/>
        <end position="305"/>
    </location>
</feature>
<protein>
    <recommendedName>
        <fullName evidence="5">tRNA-queuosine alpha-mannosyltransferase</fullName>
        <ecNumber evidence="4">2.4.1.110</ecNumber>
    </recommendedName>
</protein>
<dbReference type="RefSeq" id="WP_181551377.1">
    <property type="nucleotide sequence ID" value="NZ_JACDUS010000005.1"/>
</dbReference>
<sequence length="368" mass="42208">MKLLFLEPFYGGSHRDFADGLCRHSRHGIDLHTMPERFWKWRMRGAALHFIRRIIDPGAYDAMICPPLMSLADFRMLCRGRCPPAIVYFHENQLTYPVAPGETRDLHFAFTDITTALAADRVLFNSRTHLTDFFHHVPELLRRMPDFRPSWVVDQIRAKSGVCYPGCRFPADCPDSHAFQSSGQDPPLVIWNHRWEFDKQPEMFFAALEQVARAGVDFEVAVLGRAYDKTPRVFGAARSRLGGKIRQFGHVDDKGQYLQWLARGTVVVSTAIQENFGISVVEAARFGCLPLLPNRLVYPEIIPADLHPVCLYDSFDTLVKKLGDMLCRPRAYNDCRRALTAHMGRYSWEQRIGEFDREFEDLAAGSRE</sequence>
<dbReference type="Gene3D" id="3.40.50.2000">
    <property type="entry name" value="Glycogen Phosphorylase B"/>
    <property type="match status" value="2"/>
</dbReference>
<dbReference type="Pfam" id="PF00534">
    <property type="entry name" value="Glycos_transf_1"/>
    <property type="match status" value="1"/>
</dbReference>
<dbReference type="InterPro" id="IPR022701">
    <property type="entry name" value="QTMAN_N"/>
</dbReference>
<keyword evidence="2" id="KW-0328">Glycosyltransferase</keyword>
<dbReference type="AlphaFoldDB" id="A0A7W0HKX8"/>
<evidence type="ECO:0000256" key="5">
    <source>
        <dbReference type="ARBA" id="ARBA00044539"/>
    </source>
</evidence>
<dbReference type="Proteomes" id="UP000525298">
    <property type="component" value="Unassembled WGS sequence"/>
</dbReference>
<dbReference type="InterPro" id="IPR001296">
    <property type="entry name" value="Glyco_trans_1"/>
</dbReference>
<accession>A0A7W0HKX8</accession>
<organism evidence="9 10">
    <name type="scientific">Desulfosalsimonas propionicica</name>
    <dbReference type="NCBI Taxonomy" id="332175"/>
    <lineage>
        <taxon>Bacteria</taxon>
        <taxon>Pseudomonadati</taxon>
        <taxon>Thermodesulfobacteriota</taxon>
        <taxon>Desulfobacteria</taxon>
        <taxon>Desulfobacterales</taxon>
        <taxon>Desulfosalsimonadaceae</taxon>
        <taxon>Desulfosalsimonas</taxon>
    </lineage>
</organism>
<gene>
    <name evidence="9" type="ORF">HNR65_002048</name>
</gene>